<evidence type="ECO:0000313" key="5">
    <source>
        <dbReference type="EMBL" id="GAA0221019.1"/>
    </source>
</evidence>
<name>A0ABP3D351_9PSEU</name>
<comment type="caution">
    <text evidence="5">The sequence shown here is derived from an EMBL/GenBank/DDBJ whole genome shotgun (WGS) entry which is preliminary data.</text>
</comment>
<dbReference type="GO" id="GO:0016853">
    <property type="term" value="F:isomerase activity"/>
    <property type="evidence" value="ECO:0007669"/>
    <property type="project" value="UniProtKB-KW"/>
</dbReference>
<evidence type="ECO:0000256" key="3">
    <source>
        <dbReference type="SAM" id="MobiDB-lite"/>
    </source>
</evidence>
<evidence type="ECO:0000313" key="6">
    <source>
        <dbReference type="Proteomes" id="UP001500416"/>
    </source>
</evidence>
<dbReference type="InterPro" id="IPR002130">
    <property type="entry name" value="Cyclophilin-type_PPIase_dom"/>
</dbReference>
<dbReference type="InterPro" id="IPR044666">
    <property type="entry name" value="Cyclophilin_A-like"/>
</dbReference>
<evidence type="ECO:0000256" key="1">
    <source>
        <dbReference type="ARBA" id="ARBA00002388"/>
    </source>
</evidence>
<feature type="domain" description="PPIase cyclophilin-type" evidence="4">
    <location>
        <begin position="115"/>
        <end position="257"/>
    </location>
</feature>
<comment type="function">
    <text evidence="1 2">PPIases accelerate the folding of proteins. It catalyzes the cis-trans isomerization of proline imidic peptide bonds in oligopeptides.</text>
</comment>
<dbReference type="Pfam" id="PF00160">
    <property type="entry name" value="Pro_isomerase"/>
    <property type="match status" value="1"/>
</dbReference>
<dbReference type="CDD" id="cd00317">
    <property type="entry name" value="cyclophilin"/>
    <property type="match status" value="1"/>
</dbReference>
<keyword evidence="6" id="KW-1185">Reference proteome</keyword>
<dbReference type="Gene3D" id="2.40.100.10">
    <property type="entry name" value="Cyclophilin-like"/>
    <property type="match status" value="1"/>
</dbReference>
<dbReference type="SUPFAM" id="SSF50891">
    <property type="entry name" value="Cyclophilin-like"/>
    <property type="match status" value="1"/>
</dbReference>
<dbReference type="Proteomes" id="UP001500416">
    <property type="component" value="Unassembled WGS sequence"/>
</dbReference>
<feature type="region of interest" description="Disordered" evidence="3">
    <location>
        <begin position="86"/>
        <end position="105"/>
    </location>
</feature>
<comment type="similarity">
    <text evidence="2">Belongs to the cyclophilin-type PPIase family.</text>
</comment>
<keyword evidence="2" id="KW-0697">Rotamase</keyword>
<accession>A0ABP3D351</accession>
<dbReference type="InterPro" id="IPR029000">
    <property type="entry name" value="Cyclophilin-like_dom_sf"/>
</dbReference>
<dbReference type="PANTHER" id="PTHR45625">
    <property type="entry name" value="PEPTIDYL-PROLYL CIS-TRANS ISOMERASE-RELATED"/>
    <property type="match status" value="1"/>
</dbReference>
<keyword evidence="2 5" id="KW-0413">Isomerase</keyword>
<reference evidence="6" key="1">
    <citation type="journal article" date="2019" name="Int. J. Syst. Evol. Microbiol.">
        <title>The Global Catalogue of Microorganisms (GCM) 10K type strain sequencing project: providing services to taxonomists for standard genome sequencing and annotation.</title>
        <authorList>
            <consortium name="The Broad Institute Genomics Platform"/>
            <consortium name="The Broad Institute Genome Sequencing Center for Infectious Disease"/>
            <person name="Wu L."/>
            <person name="Ma J."/>
        </authorList>
    </citation>
    <scope>NUCLEOTIDE SEQUENCE [LARGE SCALE GENOMIC DNA]</scope>
    <source>
        <strain evidence="6">JCM 3380</strain>
    </source>
</reference>
<dbReference type="PROSITE" id="PS50072">
    <property type="entry name" value="CSA_PPIASE_2"/>
    <property type="match status" value="1"/>
</dbReference>
<dbReference type="PRINTS" id="PR00153">
    <property type="entry name" value="CSAPPISMRASE"/>
</dbReference>
<sequence length="265" mass="27627">MSGRRGLAGRSGPGGAGAEAEVKVEVGAARGRAVAVGVWGWRGALASGVMRRFVLVLALIATALATPVASADPAPTKPVKHCDFIPTPENPAAKPVKPPRPAASTRGGGTVFLATNYGVVVIELDRSVAACAAHNFVHLVRHAFYDDTRCFRLTNSARLGVLQCGDIYRAEEGGPGYRFADEVTGAETYPRGTVAMGNQGPGTNGSEFFIVHSHANIRPVYSVFGRVVHGMDTLDRIVAAGIAGDVQDGAPKHPVRIGCAITLVH</sequence>
<dbReference type="EMBL" id="BAAABU010000003">
    <property type="protein sequence ID" value="GAA0221019.1"/>
    <property type="molecule type" value="Genomic_DNA"/>
</dbReference>
<proteinExistence type="inferred from homology"/>
<evidence type="ECO:0000259" key="4">
    <source>
        <dbReference type="PROSITE" id="PS50072"/>
    </source>
</evidence>
<evidence type="ECO:0000256" key="2">
    <source>
        <dbReference type="RuleBase" id="RU363019"/>
    </source>
</evidence>
<dbReference type="PANTHER" id="PTHR45625:SF3">
    <property type="entry name" value="PEPTIDYL-PROLYL CIS-TRANS ISOMERASE B-RELATED"/>
    <property type="match status" value="1"/>
</dbReference>
<dbReference type="EC" id="5.2.1.8" evidence="2"/>
<organism evidence="5 6">
    <name type="scientific">Saccharothrix mutabilis subsp. mutabilis</name>
    <dbReference type="NCBI Taxonomy" id="66855"/>
    <lineage>
        <taxon>Bacteria</taxon>
        <taxon>Bacillati</taxon>
        <taxon>Actinomycetota</taxon>
        <taxon>Actinomycetes</taxon>
        <taxon>Pseudonocardiales</taxon>
        <taxon>Pseudonocardiaceae</taxon>
        <taxon>Saccharothrix</taxon>
    </lineage>
</organism>
<protein>
    <recommendedName>
        <fullName evidence="2">Peptidyl-prolyl cis-trans isomerase</fullName>
        <shortName evidence="2">PPIase</shortName>
        <ecNumber evidence="2">5.2.1.8</ecNumber>
    </recommendedName>
</protein>
<gene>
    <name evidence="5" type="ORF">GCM10010492_18930</name>
</gene>
<comment type="catalytic activity">
    <reaction evidence="2">
        <text>[protein]-peptidylproline (omega=180) = [protein]-peptidylproline (omega=0)</text>
        <dbReference type="Rhea" id="RHEA:16237"/>
        <dbReference type="Rhea" id="RHEA-COMP:10747"/>
        <dbReference type="Rhea" id="RHEA-COMP:10748"/>
        <dbReference type="ChEBI" id="CHEBI:83833"/>
        <dbReference type="ChEBI" id="CHEBI:83834"/>
        <dbReference type="EC" id="5.2.1.8"/>
    </reaction>
</comment>